<protein>
    <submittedName>
        <fullName evidence="1">Uncharacterized protein</fullName>
    </submittedName>
</protein>
<organism evidence="1">
    <name type="scientific">Anguilla anguilla</name>
    <name type="common">European freshwater eel</name>
    <name type="synonym">Muraena anguilla</name>
    <dbReference type="NCBI Taxonomy" id="7936"/>
    <lineage>
        <taxon>Eukaryota</taxon>
        <taxon>Metazoa</taxon>
        <taxon>Chordata</taxon>
        <taxon>Craniata</taxon>
        <taxon>Vertebrata</taxon>
        <taxon>Euteleostomi</taxon>
        <taxon>Actinopterygii</taxon>
        <taxon>Neopterygii</taxon>
        <taxon>Teleostei</taxon>
        <taxon>Anguilliformes</taxon>
        <taxon>Anguillidae</taxon>
        <taxon>Anguilla</taxon>
    </lineage>
</organism>
<proteinExistence type="predicted"/>
<reference evidence="1" key="2">
    <citation type="journal article" date="2015" name="Fish Shellfish Immunol.">
        <title>Early steps in the European eel (Anguilla anguilla)-Vibrio vulnificus interaction in the gills: Role of the RtxA13 toxin.</title>
        <authorList>
            <person name="Callol A."/>
            <person name="Pajuelo D."/>
            <person name="Ebbesson L."/>
            <person name="Teles M."/>
            <person name="MacKenzie S."/>
            <person name="Amaro C."/>
        </authorList>
    </citation>
    <scope>NUCLEOTIDE SEQUENCE</scope>
</reference>
<dbReference type="AlphaFoldDB" id="A0A0E9QEG3"/>
<name>A0A0E9QEG3_ANGAN</name>
<sequence length="28" mass="3342">MQSVCEHLTSPLKQKLMQWHFPPIYSLV</sequence>
<evidence type="ECO:0000313" key="1">
    <source>
        <dbReference type="EMBL" id="JAH14887.1"/>
    </source>
</evidence>
<accession>A0A0E9QEG3</accession>
<dbReference type="EMBL" id="GBXM01093690">
    <property type="protein sequence ID" value="JAH14887.1"/>
    <property type="molecule type" value="Transcribed_RNA"/>
</dbReference>
<reference evidence="1" key="1">
    <citation type="submission" date="2014-11" db="EMBL/GenBank/DDBJ databases">
        <authorList>
            <person name="Amaro Gonzalez C."/>
        </authorList>
    </citation>
    <scope>NUCLEOTIDE SEQUENCE</scope>
</reference>